<protein>
    <recommendedName>
        <fullName evidence="2">Dynamin N-terminal domain-containing protein</fullName>
    </recommendedName>
</protein>
<organism evidence="3 4">
    <name type="scientific">Alosa alosa</name>
    <name type="common">allis shad</name>
    <dbReference type="NCBI Taxonomy" id="278164"/>
    <lineage>
        <taxon>Eukaryota</taxon>
        <taxon>Metazoa</taxon>
        <taxon>Chordata</taxon>
        <taxon>Craniata</taxon>
        <taxon>Vertebrata</taxon>
        <taxon>Euteleostomi</taxon>
        <taxon>Actinopterygii</taxon>
        <taxon>Neopterygii</taxon>
        <taxon>Teleostei</taxon>
        <taxon>Clupei</taxon>
        <taxon>Clupeiformes</taxon>
        <taxon>Clupeoidei</taxon>
        <taxon>Clupeidae</taxon>
        <taxon>Alosa</taxon>
    </lineage>
</organism>
<dbReference type="Gene3D" id="3.40.50.300">
    <property type="entry name" value="P-loop containing nucleotide triphosphate hydrolases"/>
    <property type="match status" value="2"/>
</dbReference>
<dbReference type="PANTHER" id="PTHR47308">
    <property type="entry name" value="NUCLEAR GTPASE SLIP-GC"/>
    <property type="match status" value="1"/>
</dbReference>
<dbReference type="CDD" id="cd00882">
    <property type="entry name" value="Ras_like_GTPase"/>
    <property type="match status" value="1"/>
</dbReference>
<evidence type="ECO:0000313" key="4">
    <source>
        <dbReference type="Proteomes" id="UP000823561"/>
    </source>
</evidence>
<dbReference type="EMBL" id="JADWDJ010000022">
    <property type="protein sequence ID" value="KAG5262891.1"/>
    <property type="molecule type" value="Genomic_DNA"/>
</dbReference>
<keyword evidence="4" id="KW-1185">Reference proteome</keyword>
<dbReference type="GO" id="GO:0003924">
    <property type="term" value="F:GTPase activity"/>
    <property type="evidence" value="ECO:0007669"/>
    <property type="project" value="TreeGrafter"/>
</dbReference>
<feature type="region of interest" description="Disordered" evidence="1">
    <location>
        <begin position="166"/>
        <end position="187"/>
    </location>
</feature>
<reference evidence="3" key="1">
    <citation type="submission" date="2020-10" db="EMBL/GenBank/DDBJ databases">
        <title>Chromosome-scale genome assembly of the Allis shad, Alosa alosa.</title>
        <authorList>
            <person name="Margot Z."/>
            <person name="Christophe K."/>
            <person name="Cabau C."/>
            <person name="Louis A."/>
            <person name="Berthelot C."/>
            <person name="Parey E."/>
            <person name="Roest Crollius H."/>
            <person name="Montfort J."/>
            <person name="Robinson-Rechavi M."/>
            <person name="Bucao C."/>
            <person name="Bouchez O."/>
            <person name="Gislard M."/>
            <person name="Lluch J."/>
            <person name="Milhes M."/>
            <person name="Lampietro C."/>
            <person name="Lopez Roques C."/>
            <person name="Donnadieu C."/>
            <person name="Braasch I."/>
            <person name="Desvignes T."/>
            <person name="Postlethwait J."/>
            <person name="Bobe J."/>
            <person name="Guiguen Y."/>
        </authorList>
    </citation>
    <scope>NUCLEOTIDE SEQUENCE</scope>
    <source>
        <strain evidence="3">M-15738</strain>
        <tissue evidence="3">Blood</tissue>
    </source>
</reference>
<dbReference type="SUPFAM" id="SSF52540">
    <property type="entry name" value="P-loop containing nucleoside triphosphate hydrolases"/>
    <property type="match status" value="1"/>
</dbReference>
<dbReference type="AlphaFoldDB" id="A0AAV6FM81"/>
<evidence type="ECO:0000313" key="3">
    <source>
        <dbReference type="EMBL" id="KAG5262891.1"/>
    </source>
</evidence>
<dbReference type="PANTHER" id="PTHR47308:SF1">
    <property type="entry name" value="NUCLEAR GTPASE SLIP-GC"/>
    <property type="match status" value="1"/>
</dbReference>
<evidence type="ECO:0000256" key="1">
    <source>
        <dbReference type="SAM" id="MobiDB-lite"/>
    </source>
</evidence>
<dbReference type="Pfam" id="PF00350">
    <property type="entry name" value="Dynamin_N"/>
    <property type="match status" value="1"/>
</dbReference>
<dbReference type="InterPro" id="IPR045063">
    <property type="entry name" value="Dynamin_N"/>
</dbReference>
<dbReference type="InterPro" id="IPR053082">
    <property type="entry name" value="Nuclear_GTPase_SLIP-GC"/>
</dbReference>
<evidence type="ECO:0000259" key="2">
    <source>
        <dbReference type="Pfam" id="PF00350"/>
    </source>
</evidence>
<sequence>MASAKMNTKGVKRNIENEACTSYGHTVEGNKRLCISAADRRTEQRSLHKAKLLMSQVIRKLHSFPHSNVNEEFIQYIESMIVKLDATSKKKTTVGVFGKSGVGKSSLINTILGEEDLLPSGTITACTSVIIQVEFSTTDFNYTAEIDFIPKEEWEEEVKKHLDALSQGKENDEDEDEDEDEDTLSTGQEKVEAVYGDIRRNATLEELMDEQNFEAIPEFLVSSKKRVSCTTAAELSEEINHFTRSDDTSPGQYFWPLVKTVTIKIPSGKSFDNIALIDLPGIGDFNKSRDEMWKKCLSRCSTVWIVNDMNRAATDKEPWKILTSCIKDMGHGGECNSITFICTKTDDINPTKYVKNYKLKDEDLDVTASKDSVEYGKQLERACILHRNEKAKEKVRTMFSKQIDIQNHFTCDEDFFKVFTVSSQVFQQREEECILNQEDTEIPKLWGLLEKLDNSCQKTSVKDYIQGAHGILSLIQGANSNASETLEVKHDVLRALKQNLGEELDYLKAFFIRQYDHLELCLSEGVTESENLSLETADRDVIKTKIKDARGYHRTLKALCENNGFRRTKNGLRIDLNASLATHMYKRVDGQFQNMFPQNGPVTGKPDKSIRGMLHRFNIINSDITELYRESPASLNLTFIKTQQNRLISKIEDDIFQRKKRIYTSLYESILCTMQQVYPEAAKVFGRNSFTAKQKLLIDHIEKSKPDMFTRAKTTMLELFENLTEYIENTLREELDSIITLALTNKDGVPLPDINQEVKEMESLASSFVDLQP</sequence>
<comment type="caution">
    <text evidence="3">The sequence shown here is derived from an EMBL/GenBank/DDBJ whole genome shotgun (WGS) entry which is preliminary data.</text>
</comment>
<name>A0AAV6FM81_9TELE</name>
<dbReference type="InterPro" id="IPR027417">
    <property type="entry name" value="P-loop_NTPase"/>
</dbReference>
<proteinExistence type="predicted"/>
<feature type="compositionally biased region" description="Acidic residues" evidence="1">
    <location>
        <begin position="171"/>
        <end position="183"/>
    </location>
</feature>
<gene>
    <name evidence="3" type="ORF">AALO_G00280150</name>
</gene>
<dbReference type="Proteomes" id="UP000823561">
    <property type="component" value="Chromosome 22"/>
</dbReference>
<accession>A0AAV6FM81</accession>
<feature type="domain" description="Dynamin N-terminal" evidence="2">
    <location>
        <begin position="94"/>
        <end position="317"/>
    </location>
</feature>